<organism evidence="2 3">
    <name type="scientific">Candidatus Endonucleibacter bathymodioli</name>
    <dbReference type="NCBI Taxonomy" id="539814"/>
    <lineage>
        <taxon>Bacteria</taxon>
        <taxon>Pseudomonadati</taxon>
        <taxon>Pseudomonadota</taxon>
        <taxon>Gammaproteobacteria</taxon>
        <taxon>Oceanospirillales</taxon>
        <taxon>Endozoicomonadaceae</taxon>
        <taxon>Candidatus Endonucleibacter</taxon>
    </lineage>
</organism>
<accession>A0AA90P3C9</accession>
<comment type="caution">
    <text evidence="2">The sequence shown here is derived from an EMBL/GenBank/DDBJ whole genome shotgun (WGS) entry which is preliminary data.</text>
</comment>
<keyword evidence="3" id="KW-1185">Reference proteome</keyword>
<dbReference type="EMBL" id="JASXSV010000047">
    <property type="protein sequence ID" value="MDP0590336.1"/>
    <property type="molecule type" value="Genomic_DNA"/>
</dbReference>
<proteinExistence type="predicted"/>
<name>A0AA90P3C9_9GAMM</name>
<evidence type="ECO:0000313" key="2">
    <source>
        <dbReference type="EMBL" id="MDP0590336.1"/>
    </source>
</evidence>
<feature type="transmembrane region" description="Helical" evidence="1">
    <location>
        <begin position="12"/>
        <end position="37"/>
    </location>
</feature>
<gene>
    <name evidence="2" type="ORF">QS748_14560</name>
</gene>
<dbReference type="Proteomes" id="UP001178148">
    <property type="component" value="Unassembled WGS sequence"/>
</dbReference>
<keyword evidence="1" id="KW-1133">Transmembrane helix</keyword>
<protein>
    <submittedName>
        <fullName evidence="2">Uncharacterized protein</fullName>
    </submittedName>
</protein>
<sequence>MILKLLYIPKLYTYRLNILALAKGILFSYCLLTSMYIKSVLDNNNPKRIDQEKEKEKEKWVFMIIPQSLVLAHTKYTYYIAMIDKEIASNESLKHDTDNILLAMLPDNNIEGVPSVNNYTSPPLNSMDNI</sequence>
<evidence type="ECO:0000313" key="3">
    <source>
        <dbReference type="Proteomes" id="UP001178148"/>
    </source>
</evidence>
<evidence type="ECO:0000256" key="1">
    <source>
        <dbReference type="SAM" id="Phobius"/>
    </source>
</evidence>
<keyword evidence="1" id="KW-0812">Transmembrane</keyword>
<keyword evidence="1" id="KW-0472">Membrane</keyword>
<reference evidence="2 3" key="1">
    <citation type="journal article" date="2023" name="bioRxiv">
        <title>An intranuclear bacterial parasite of deep-sea mussels expresses apoptosis inhibitors acquired from its host.</title>
        <authorList>
            <person name="Gonzalez Porras M.A."/>
            <person name="Assie A."/>
            <person name="Tietjen M."/>
            <person name="Violette M."/>
            <person name="Kleiner M."/>
            <person name="Gruber-Vodicka H."/>
            <person name="Dubilier N."/>
            <person name="Leisch N."/>
        </authorList>
    </citation>
    <scope>NUCLEOTIDE SEQUENCE [LARGE SCALE GENOMIC DNA]</scope>
    <source>
        <strain evidence="2">IAP13</strain>
    </source>
</reference>
<dbReference type="AlphaFoldDB" id="A0AA90P3C9"/>